<reference evidence="2 3" key="1">
    <citation type="submission" date="2018-08" db="EMBL/GenBank/DDBJ databases">
        <title>Henriciella mobilis sp. nov., isolated from seawater.</title>
        <authorList>
            <person name="Cheng H."/>
            <person name="Wu Y.-H."/>
            <person name="Xu X.-W."/>
            <person name="Guo L.-L."/>
        </authorList>
    </citation>
    <scope>NUCLEOTIDE SEQUENCE [LARGE SCALE GENOMIC DNA]</scope>
    <source>
        <strain evidence="2 3">JN25</strain>
    </source>
</reference>
<name>A0A399RSV1_9PROT</name>
<gene>
    <name evidence="2" type="ORF">D1223_04610</name>
</gene>
<protein>
    <recommendedName>
        <fullName evidence="4">Anti-sigma factor NepR domain-containing protein</fullName>
    </recommendedName>
</protein>
<keyword evidence="3" id="KW-1185">Reference proteome</keyword>
<accession>A0A399RSV1</accession>
<evidence type="ECO:0000256" key="1">
    <source>
        <dbReference type="SAM" id="MobiDB-lite"/>
    </source>
</evidence>
<proteinExistence type="predicted"/>
<dbReference type="AlphaFoldDB" id="A0A399RSV1"/>
<dbReference type="EMBL" id="QWFX01000005">
    <property type="protein sequence ID" value="RIJ33129.1"/>
    <property type="molecule type" value="Genomic_DNA"/>
</dbReference>
<evidence type="ECO:0008006" key="4">
    <source>
        <dbReference type="Google" id="ProtNLM"/>
    </source>
</evidence>
<organism evidence="2 3">
    <name type="scientific">Henriciella mobilis</name>
    <dbReference type="NCBI Taxonomy" id="2305467"/>
    <lineage>
        <taxon>Bacteria</taxon>
        <taxon>Pseudomonadati</taxon>
        <taxon>Pseudomonadota</taxon>
        <taxon>Alphaproteobacteria</taxon>
        <taxon>Hyphomonadales</taxon>
        <taxon>Hyphomonadaceae</taxon>
        <taxon>Henriciella</taxon>
    </lineage>
</organism>
<comment type="caution">
    <text evidence="2">The sequence shown here is derived from an EMBL/GenBank/DDBJ whole genome shotgun (WGS) entry which is preliminary data.</text>
</comment>
<evidence type="ECO:0000313" key="2">
    <source>
        <dbReference type="EMBL" id="RIJ33129.1"/>
    </source>
</evidence>
<feature type="region of interest" description="Disordered" evidence="1">
    <location>
        <begin position="1"/>
        <end position="47"/>
    </location>
</feature>
<evidence type="ECO:0000313" key="3">
    <source>
        <dbReference type="Proteomes" id="UP000266385"/>
    </source>
</evidence>
<sequence>MGTQSGKLTGDTACEETRQQRRAFRKAVSSGLRRAFQPGKPHSLPGDFIELLQKADSKTAKP</sequence>
<dbReference type="Proteomes" id="UP000266385">
    <property type="component" value="Unassembled WGS sequence"/>
</dbReference>